<keyword evidence="2 5" id="KW-0689">Ribosomal protein</keyword>
<reference evidence="7 8" key="1">
    <citation type="submission" date="2019-07" db="EMBL/GenBank/DDBJ databases">
        <title>Genomic Encyclopedia of Type Strains, Phase IV (KMG-IV): sequencing the most valuable type-strain genomes for metagenomic binning, comparative biology and taxonomic classification.</title>
        <authorList>
            <person name="Goeker M."/>
        </authorList>
    </citation>
    <scope>NUCLEOTIDE SEQUENCE [LARGE SCALE GENOMIC DNA]</scope>
    <source>
        <strain evidence="7 8">SS015</strain>
    </source>
</reference>
<dbReference type="InterPro" id="IPR036870">
    <property type="entry name" value="Ribosomal_bS18_sf"/>
</dbReference>
<dbReference type="AlphaFoldDB" id="A0A5D3WKL0"/>
<sequence>MANPRQSGGNPRRRYGRRKGCRFCADKTLVIDYKQVDTLKYFLSERGKIVPRRISGNCATHQRKLTEAIKRARNIALLPFTASQVPE</sequence>
<organism evidence="7 8">
    <name type="scientific">Geothermobacter ehrlichii</name>
    <dbReference type="NCBI Taxonomy" id="213224"/>
    <lineage>
        <taxon>Bacteria</taxon>
        <taxon>Pseudomonadati</taxon>
        <taxon>Thermodesulfobacteriota</taxon>
        <taxon>Desulfuromonadia</taxon>
        <taxon>Desulfuromonadales</taxon>
        <taxon>Geothermobacteraceae</taxon>
        <taxon>Geothermobacter</taxon>
    </lineage>
</organism>
<dbReference type="GO" id="GO:0006412">
    <property type="term" value="P:translation"/>
    <property type="evidence" value="ECO:0007669"/>
    <property type="project" value="UniProtKB-UniRule"/>
</dbReference>
<keyword evidence="5" id="KW-0694">RNA-binding</keyword>
<dbReference type="GO" id="GO:0003735">
    <property type="term" value="F:structural constituent of ribosome"/>
    <property type="evidence" value="ECO:0007669"/>
    <property type="project" value="InterPro"/>
</dbReference>
<accession>A0A5D3WKL0</accession>
<keyword evidence="5" id="KW-0699">rRNA-binding</keyword>
<dbReference type="GO" id="GO:0022627">
    <property type="term" value="C:cytosolic small ribosomal subunit"/>
    <property type="evidence" value="ECO:0007669"/>
    <property type="project" value="TreeGrafter"/>
</dbReference>
<evidence type="ECO:0000256" key="2">
    <source>
        <dbReference type="ARBA" id="ARBA00022980"/>
    </source>
</evidence>
<protein>
    <recommendedName>
        <fullName evidence="4 5">Small ribosomal subunit protein bS18</fullName>
    </recommendedName>
</protein>
<evidence type="ECO:0000256" key="5">
    <source>
        <dbReference type="HAMAP-Rule" id="MF_00270"/>
    </source>
</evidence>
<keyword evidence="8" id="KW-1185">Reference proteome</keyword>
<comment type="caution">
    <text evidence="7">The sequence shown here is derived from an EMBL/GenBank/DDBJ whole genome shotgun (WGS) entry which is preliminary data.</text>
</comment>
<evidence type="ECO:0000256" key="6">
    <source>
        <dbReference type="RuleBase" id="RU003910"/>
    </source>
</evidence>
<evidence type="ECO:0000256" key="3">
    <source>
        <dbReference type="ARBA" id="ARBA00023274"/>
    </source>
</evidence>
<evidence type="ECO:0000313" key="7">
    <source>
        <dbReference type="EMBL" id="TYO98650.1"/>
    </source>
</evidence>
<dbReference type="InterPro" id="IPR018275">
    <property type="entry name" value="Ribosomal_bS18_CS"/>
</dbReference>
<dbReference type="SUPFAM" id="SSF46911">
    <property type="entry name" value="Ribosomal protein S18"/>
    <property type="match status" value="1"/>
</dbReference>
<comment type="subunit">
    <text evidence="5">Part of the 30S ribosomal subunit. Forms a tight heterodimer with protein bS6.</text>
</comment>
<proteinExistence type="inferred from homology"/>
<dbReference type="RefSeq" id="WP_148895591.1">
    <property type="nucleotide sequence ID" value="NZ_VNIB01000005.1"/>
</dbReference>
<evidence type="ECO:0000256" key="1">
    <source>
        <dbReference type="ARBA" id="ARBA00005589"/>
    </source>
</evidence>
<dbReference type="HAMAP" id="MF_00270">
    <property type="entry name" value="Ribosomal_bS18"/>
    <property type="match status" value="1"/>
</dbReference>
<evidence type="ECO:0000256" key="4">
    <source>
        <dbReference type="ARBA" id="ARBA00035141"/>
    </source>
</evidence>
<dbReference type="Gene3D" id="4.10.640.10">
    <property type="entry name" value="Ribosomal protein S18"/>
    <property type="match status" value="1"/>
</dbReference>
<dbReference type="EMBL" id="VNIB01000005">
    <property type="protein sequence ID" value="TYO98650.1"/>
    <property type="molecule type" value="Genomic_DNA"/>
</dbReference>
<dbReference type="Pfam" id="PF01084">
    <property type="entry name" value="Ribosomal_S18"/>
    <property type="match status" value="1"/>
</dbReference>
<dbReference type="InterPro" id="IPR001648">
    <property type="entry name" value="Ribosomal_bS18"/>
</dbReference>
<dbReference type="PANTHER" id="PTHR13479:SF40">
    <property type="entry name" value="SMALL RIBOSOMAL SUBUNIT PROTEIN BS18M"/>
    <property type="match status" value="1"/>
</dbReference>
<name>A0A5D3WKL0_9BACT</name>
<dbReference type="Proteomes" id="UP000324159">
    <property type="component" value="Unassembled WGS sequence"/>
</dbReference>
<gene>
    <name evidence="5" type="primary">rpsR</name>
    <name evidence="7" type="ORF">EDC39_10510</name>
</gene>
<dbReference type="PRINTS" id="PR00974">
    <property type="entry name" value="RIBOSOMALS18"/>
</dbReference>
<dbReference type="NCBIfam" id="TIGR00165">
    <property type="entry name" value="S18"/>
    <property type="match status" value="1"/>
</dbReference>
<keyword evidence="3 5" id="KW-0687">Ribonucleoprotein</keyword>
<dbReference type="PROSITE" id="PS00057">
    <property type="entry name" value="RIBOSOMAL_S18"/>
    <property type="match status" value="1"/>
</dbReference>
<comment type="function">
    <text evidence="5">Binds as a heterodimer with protein bS6 to the central domain of the 16S rRNA, where it helps stabilize the platform of the 30S subunit.</text>
</comment>
<evidence type="ECO:0000313" key="8">
    <source>
        <dbReference type="Proteomes" id="UP000324159"/>
    </source>
</evidence>
<dbReference type="OrthoDB" id="9812008at2"/>
<dbReference type="GO" id="GO:0070181">
    <property type="term" value="F:small ribosomal subunit rRNA binding"/>
    <property type="evidence" value="ECO:0007669"/>
    <property type="project" value="TreeGrafter"/>
</dbReference>
<dbReference type="PANTHER" id="PTHR13479">
    <property type="entry name" value="30S RIBOSOMAL PROTEIN S18"/>
    <property type="match status" value="1"/>
</dbReference>
<comment type="similarity">
    <text evidence="1 5 6">Belongs to the bacterial ribosomal protein bS18 family.</text>
</comment>